<dbReference type="Gene3D" id="3.20.20.370">
    <property type="entry name" value="Glycoside hydrolase/deacetylase"/>
    <property type="match status" value="1"/>
</dbReference>
<name>A0AA39WAE0_9PEZI</name>
<proteinExistence type="predicted"/>
<dbReference type="Pfam" id="PF01522">
    <property type="entry name" value="Polysacc_deac_1"/>
    <property type="match status" value="1"/>
</dbReference>
<dbReference type="AlphaFoldDB" id="A0AA39WAE0"/>
<dbReference type="GO" id="GO:0016810">
    <property type="term" value="F:hydrolase activity, acting on carbon-nitrogen (but not peptide) bonds"/>
    <property type="evidence" value="ECO:0007669"/>
    <property type="project" value="InterPro"/>
</dbReference>
<dbReference type="PANTHER" id="PTHR47561:SF1">
    <property type="entry name" value="POLYSACCHARIDE DEACETYLASE FAMILY PROTEIN (AFU_ORTHOLOGUE AFUA_6G05030)"/>
    <property type="match status" value="1"/>
</dbReference>
<evidence type="ECO:0000313" key="2">
    <source>
        <dbReference type="EMBL" id="KAK0610033.1"/>
    </source>
</evidence>
<dbReference type="PROSITE" id="PS51677">
    <property type="entry name" value="NODB"/>
    <property type="match status" value="1"/>
</dbReference>
<dbReference type="EMBL" id="JAULSR010000011">
    <property type="protein sequence ID" value="KAK0610033.1"/>
    <property type="molecule type" value="Genomic_DNA"/>
</dbReference>
<dbReference type="GO" id="GO:0005975">
    <property type="term" value="P:carbohydrate metabolic process"/>
    <property type="evidence" value="ECO:0007669"/>
    <property type="project" value="InterPro"/>
</dbReference>
<dbReference type="SUPFAM" id="SSF88713">
    <property type="entry name" value="Glycoside hydrolase/deacetylase"/>
    <property type="match status" value="1"/>
</dbReference>
<comment type="caution">
    <text evidence="2">The sequence shown here is derived from an EMBL/GenBank/DDBJ whole genome shotgun (WGS) entry which is preliminary data.</text>
</comment>
<gene>
    <name evidence="2" type="ORF">B0T17DRAFT_593861</name>
</gene>
<evidence type="ECO:0000259" key="1">
    <source>
        <dbReference type="PROSITE" id="PS51677"/>
    </source>
</evidence>
<feature type="domain" description="NodB homology" evidence="1">
    <location>
        <begin position="34"/>
        <end position="277"/>
    </location>
</feature>
<evidence type="ECO:0000313" key="3">
    <source>
        <dbReference type="Proteomes" id="UP001174934"/>
    </source>
</evidence>
<dbReference type="PANTHER" id="PTHR47561">
    <property type="entry name" value="POLYSACCHARIDE DEACETYLASE FAMILY PROTEIN (AFU_ORTHOLOGUE AFUA_6G05030)"/>
    <property type="match status" value="1"/>
</dbReference>
<organism evidence="2 3">
    <name type="scientific">Bombardia bombarda</name>
    <dbReference type="NCBI Taxonomy" id="252184"/>
    <lineage>
        <taxon>Eukaryota</taxon>
        <taxon>Fungi</taxon>
        <taxon>Dikarya</taxon>
        <taxon>Ascomycota</taxon>
        <taxon>Pezizomycotina</taxon>
        <taxon>Sordariomycetes</taxon>
        <taxon>Sordariomycetidae</taxon>
        <taxon>Sordariales</taxon>
        <taxon>Lasiosphaeriaceae</taxon>
        <taxon>Bombardia</taxon>
    </lineage>
</organism>
<reference evidence="2" key="1">
    <citation type="submission" date="2023-06" db="EMBL/GenBank/DDBJ databases">
        <title>Genome-scale phylogeny and comparative genomics of the fungal order Sordariales.</title>
        <authorList>
            <consortium name="Lawrence Berkeley National Laboratory"/>
            <person name="Hensen N."/>
            <person name="Bonometti L."/>
            <person name="Westerberg I."/>
            <person name="Brannstrom I.O."/>
            <person name="Guillou S."/>
            <person name="Cros-Aarteil S."/>
            <person name="Calhoun S."/>
            <person name="Haridas S."/>
            <person name="Kuo A."/>
            <person name="Mondo S."/>
            <person name="Pangilinan J."/>
            <person name="Riley R."/>
            <person name="LaButti K."/>
            <person name="Andreopoulos B."/>
            <person name="Lipzen A."/>
            <person name="Chen C."/>
            <person name="Yanf M."/>
            <person name="Daum C."/>
            <person name="Ng V."/>
            <person name="Clum A."/>
            <person name="Steindorff A."/>
            <person name="Ohm R."/>
            <person name="Martin F."/>
            <person name="Silar P."/>
            <person name="Natvig D."/>
            <person name="Lalanne C."/>
            <person name="Gautier V."/>
            <person name="Ament-velasquez S.L."/>
            <person name="Kruys A."/>
            <person name="Hutchinson M.I."/>
            <person name="Powell A.J."/>
            <person name="Barry K."/>
            <person name="Miller A.N."/>
            <person name="Grigoriev I.V."/>
            <person name="Debuchy R."/>
            <person name="Gladieux P."/>
            <person name="Thoren M.H."/>
            <person name="Johannesson H."/>
        </authorList>
    </citation>
    <scope>NUCLEOTIDE SEQUENCE</scope>
    <source>
        <strain evidence="2">SMH3391-2</strain>
    </source>
</reference>
<protein>
    <recommendedName>
        <fullName evidence="1">NodB homology domain-containing protein</fullName>
    </recommendedName>
</protein>
<keyword evidence="3" id="KW-1185">Reference proteome</keyword>
<dbReference type="InterPro" id="IPR002509">
    <property type="entry name" value="NODB_dom"/>
</dbReference>
<accession>A0AA39WAE0</accession>
<dbReference type="Proteomes" id="UP001174934">
    <property type="component" value="Unassembled WGS sequence"/>
</dbReference>
<sequence>MTAPPTTTRWPNGARAAISFTMDNLGEAQDVNRGVWTAPIGTHPSITNQLPRMLDLLDTYNIKATYFIESWSLDVYPAAVAEIGRRGHELAWHSYQHEVWSQLSAEDEALNIQKSFDAAAKHGITYAGFRPPGGTVNERTWALLRERGLRYLSPLGELGIGPEGLVVLPFEWQTVDAHYYMGKFAALRQANGLQVETLSPGYFRDYLVGKIEEVKRTGGYISILFHPMLQDSEEKFAMLEEVLKRLSGEGDIWLAPCDEVARWVTEHKDAFEGVKDL</sequence>
<dbReference type="InterPro" id="IPR011330">
    <property type="entry name" value="Glyco_hydro/deAcase_b/a-brl"/>
</dbReference>